<dbReference type="EMBL" id="WJHE01000725">
    <property type="protein sequence ID" value="MST33788.1"/>
    <property type="molecule type" value="Genomic_DNA"/>
</dbReference>
<feature type="domain" description="FAD/NAD(P)-binding" evidence="1">
    <location>
        <begin position="6"/>
        <end position="116"/>
    </location>
</feature>
<accession>A0ABW9QZD2</accession>
<evidence type="ECO:0000259" key="1">
    <source>
        <dbReference type="Pfam" id="PF07992"/>
    </source>
</evidence>
<gene>
    <name evidence="2" type="ORF">GHK86_13810</name>
</gene>
<dbReference type="InterPro" id="IPR023753">
    <property type="entry name" value="FAD/NAD-binding_dom"/>
</dbReference>
<dbReference type="Pfam" id="PF07992">
    <property type="entry name" value="Pyr_redox_2"/>
    <property type="match status" value="1"/>
</dbReference>
<protein>
    <recommendedName>
        <fullName evidence="1">FAD/NAD(P)-binding domain-containing protein</fullName>
    </recommendedName>
</protein>
<dbReference type="SUPFAM" id="SSF51905">
    <property type="entry name" value="FAD/NAD(P)-binding domain"/>
    <property type="match status" value="2"/>
</dbReference>
<keyword evidence="3" id="KW-1185">Reference proteome</keyword>
<dbReference type="PRINTS" id="PR00368">
    <property type="entry name" value="FADPNR"/>
</dbReference>
<dbReference type="PANTHER" id="PTHR43755">
    <property type="match status" value="1"/>
</dbReference>
<dbReference type="PANTHER" id="PTHR43755:SF1">
    <property type="entry name" value="FAD-DEPENDENT PYRIDINE NUCLEOTIDE-DISULPHIDE OXIDOREDUCTASE"/>
    <property type="match status" value="1"/>
</dbReference>
<dbReference type="InterPro" id="IPR052541">
    <property type="entry name" value="SQRD"/>
</dbReference>
<evidence type="ECO:0000313" key="2">
    <source>
        <dbReference type="EMBL" id="MST33788.1"/>
    </source>
</evidence>
<comment type="caution">
    <text evidence="2">The sequence shown here is derived from an EMBL/GenBank/DDBJ whole genome shotgun (WGS) entry which is preliminary data.</text>
</comment>
<organism evidence="2 3">
    <name type="scientific">Acidiferrimicrobium australe</name>
    <dbReference type="NCBI Taxonomy" id="2664430"/>
    <lineage>
        <taxon>Bacteria</taxon>
        <taxon>Bacillati</taxon>
        <taxon>Actinomycetota</taxon>
        <taxon>Acidimicrobiia</taxon>
        <taxon>Acidimicrobiales</taxon>
        <taxon>Acidimicrobiaceae</taxon>
        <taxon>Acidiferrimicrobium</taxon>
    </lineage>
</organism>
<proteinExistence type="predicted"/>
<dbReference type="InterPro" id="IPR036188">
    <property type="entry name" value="FAD/NAD-bd_sf"/>
</dbReference>
<name>A0ABW9QZD2_9ACTN</name>
<dbReference type="Proteomes" id="UP000437736">
    <property type="component" value="Unassembled WGS sequence"/>
</dbReference>
<evidence type="ECO:0000313" key="3">
    <source>
        <dbReference type="Proteomes" id="UP000437736"/>
    </source>
</evidence>
<sequence length="383" mass="39265">MSRPHRAVVLGAGAAGLSAANRLAIHAGRGDADLEVVLVDRSTHHVFLPGFVSVLLDGAAADGFRRPLASLVRPGVRVVTGAVEGIDPGGGVVSGEFGELAFDSLVVALGAEVGWPGEAPVEDVTPWTEAGTRRGASLLGRLGPGDRVVVAPATPAYRCPPAVFDLAVRVRRRTGAEVTVAHPWPRPLAPFGEEPAARFEDMLAGAGVRFVGGFQLAEAAPGRLRSQAGAVLDCDAAMVVPPHRSPAAVAASVLAGDGGWMAVGYPGLSHPDFPHVYGVGDVVAPSLRVGMAGTLGVFEGAFVAGRIVEAAGGPPAGPAPRMAAICFVDQETTGSFLHCDFSGPAAGTGPARCTLMPDLPYFRRARRLFAEEWFASTIGGEVA</sequence>
<reference evidence="2 3" key="1">
    <citation type="submission" date="2019-11" db="EMBL/GenBank/DDBJ databases">
        <title>Acidiferrimicrobium australis gen. nov., sp. nov., an acidophilic and obligately heterotrophic, member of the Actinobacteria that catalyses dissimilatory oxido- reduction of iron isolated from metal-rich acidic water in Chile.</title>
        <authorList>
            <person name="Gonzalez D."/>
            <person name="Huber K."/>
            <person name="Hedrich S."/>
            <person name="Rojas-Villalobos C."/>
            <person name="Quatrini R."/>
            <person name="Dinamarca M.A."/>
            <person name="Schwarz A."/>
            <person name="Canales C."/>
            <person name="Nancucheo I."/>
        </authorList>
    </citation>
    <scope>NUCLEOTIDE SEQUENCE [LARGE SCALE GENOMIC DNA]</scope>
    <source>
        <strain evidence="2 3">USS-CCA1</strain>
    </source>
</reference>
<dbReference type="Gene3D" id="3.50.50.100">
    <property type="match status" value="1"/>
</dbReference>